<accession>A0ABT3GYJ0</accession>
<proteinExistence type="predicted"/>
<dbReference type="RefSeq" id="WP_264505619.1">
    <property type="nucleotide sequence ID" value="NZ_JAPDFL010000001.1"/>
</dbReference>
<gene>
    <name evidence="1" type="ORF">OKW52_10290</name>
</gene>
<evidence type="ECO:0000313" key="2">
    <source>
        <dbReference type="Proteomes" id="UP001208938"/>
    </source>
</evidence>
<organism evidence="1 2">
    <name type="scientific">Pararhodobacter zhoushanensis</name>
    <dbReference type="NCBI Taxonomy" id="2479545"/>
    <lineage>
        <taxon>Bacteria</taxon>
        <taxon>Pseudomonadati</taxon>
        <taxon>Pseudomonadota</taxon>
        <taxon>Alphaproteobacteria</taxon>
        <taxon>Rhodobacterales</taxon>
        <taxon>Paracoccaceae</taxon>
        <taxon>Pararhodobacter</taxon>
    </lineage>
</organism>
<name>A0ABT3GYJ0_9RHOB</name>
<dbReference type="Proteomes" id="UP001208938">
    <property type="component" value="Unassembled WGS sequence"/>
</dbReference>
<reference evidence="1 2" key="1">
    <citation type="submission" date="2022-10" db="EMBL/GenBank/DDBJ databases">
        <title>Pararhodobacter sp. nov., isolated from marine algae.</title>
        <authorList>
            <person name="Choi B.J."/>
            <person name="Kim J.M."/>
            <person name="Lee J.K."/>
            <person name="Choi D.G."/>
            <person name="Jeon C.O."/>
        </authorList>
    </citation>
    <scope>NUCLEOTIDE SEQUENCE [LARGE SCALE GENOMIC DNA]</scope>
    <source>
        <strain evidence="1 2">ZQ420</strain>
    </source>
</reference>
<comment type="caution">
    <text evidence="1">The sequence shown here is derived from an EMBL/GenBank/DDBJ whole genome shotgun (WGS) entry which is preliminary data.</text>
</comment>
<dbReference type="EMBL" id="JAPDFL010000001">
    <property type="protein sequence ID" value="MCW1932634.1"/>
    <property type="molecule type" value="Genomic_DNA"/>
</dbReference>
<keyword evidence="2" id="KW-1185">Reference proteome</keyword>
<protein>
    <submittedName>
        <fullName evidence="1">Uncharacterized protein</fullName>
    </submittedName>
</protein>
<evidence type="ECO:0000313" key="1">
    <source>
        <dbReference type="EMBL" id="MCW1932634.1"/>
    </source>
</evidence>
<sequence>MGIRFRATVAELLLANHVRAFGAWWQERAAQRLGKFSGGCADPLKTDAESTDPSVERKASTDTVVSVPVRGVIS</sequence>